<proteinExistence type="predicted"/>
<comment type="caution">
    <text evidence="2">The sequence shown here is derived from an EMBL/GenBank/DDBJ whole genome shotgun (WGS) entry which is preliminary data.</text>
</comment>
<gene>
    <name evidence="2" type="ORF">VSS16_35840</name>
</gene>
<dbReference type="InterPro" id="IPR045034">
    <property type="entry name" value="O-acyltransferase_WSD1-like"/>
</dbReference>
<sequence>MSRRYFTADVSMAGLRTAARQADGTVQDALVAGLADGLHRYNTHWEVDRPHLQVFSPYGRAPLTRHDPSPVGNHWFIVRFEVPASAPDTGSRIRAARSAVRRVYHRDSLDWMGGVARVAPFLPASLLQVAFRCFAGSHDFIISNIPGPRDSIRVAGIPAEQLYGIAPTLGAALTATSVSYGDICHVTLNIDPAVVRDPELLATCLRESLEKVAFHG</sequence>
<dbReference type="PANTHER" id="PTHR31650:SF1">
    <property type="entry name" value="WAX ESTER SYNTHASE_DIACYLGLYCEROL ACYLTRANSFERASE 4-RELATED"/>
    <property type="match status" value="1"/>
</dbReference>
<accession>A0ABV5EMD0</accession>
<dbReference type="EMBL" id="JAYMRP010000070">
    <property type="protein sequence ID" value="MFB8778018.1"/>
    <property type="molecule type" value="Genomic_DNA"/>
</dbReference>
<feature type="domain" description="O-acyltransferase WSD1 C-terminal" evidence="1">
    <location>
        <begin position="72"/>
        <end position="211"/>
    </location>
</feature>
<dbReference type="Proteomes" id="UP001585080">
    <property type="component" value="Unassembled WGS sequence"/>
</dbReference>
<evidence type="ECO:0000313" key="3">
    <source>
        <dbReference type="Proteomes" id="UP001585080"/>
    </source>
</evidence>
<evidence type="ECO:0000313" key="2">
    <source>
        <dbReference type="EMBL" id="MFB8778018.1"/>
    </source>
</evidence>
<protein>
    <submittedName>
        <fullName evidence="2">WS/DGAT domain-containing protein</fullName>
    </submittedName>
</protein>
<dbReference type="Pfam" id="PF06974">
    <property type="entry name" value="WS_DGAT_C"/>
    <property type="match status" value="1"/>
</dbReference>
<dbReference type="PANTHER" id="PTHR31650">
    <property type="entry name" value="O-ACYLTRANSFERASE (WSD1-LIKE) FAMILY PROTEIN"/>
    <property type="match status" value="1"/>
</dbReference>
<evidence type="ECO:0000259" key="1">
    <source>
        <dbReference type="Pfam" id="PF06974"/>
    </source>
</evidence>
<keyword evidence="3" id="KW-1185">Reference proteome</keyword>
<organism evidence="2 3">
    <name type="scientific">Streptomyces broussonetiae</name>
    <dbReference type="NCBI Taxonomy" id="2686304"/>
    <lineage>
        <taxon>Bacteria</taxon>
        <taxon>Bacillati</taxon>
        <taxon>Actinomycetota</taxon>
        <taxon>Actinomycetes</taxon>
        <taxon>Kitasatosporales</taxon>
        <taxon>Streptomycetaceae</taxon>
        <taxon>Streptomyces</taxon>
    </lineage>
</organism>
<dbReference type="InterPro" id="IPR009721">
    <property type="entry name" value="O-acyltransferase_WSD1_C"/>
</dbReference>
<name>A0ABV5EMD0_9ACTN</name>
<dbReference type="RefSeq" id="WP_376736445.1">
    <property type="nucleotide sequence ID" value="NZ_JAYMRP010000070.1"/>
</dbReference>
<reference evidence="2 3" key="1">
    <citation type="submission" date="2024-01" db="EMBL/GenBank/DDBJ databases">
        <title>Genome mining of biosynthetic gene clusters to explore secondary metabolites of Streptomyces sp.</title>
        <authorList>
            <person name="Baig A."/>
            <person name="Ajitkumar Shintre N."/>
            <person name="Kumar H."/>
            <person name="Anbarasu A."/>
            <person name="Ramaiah S."/>
        </authorList>
    </citation>
    <scope>NUCLEOTIDE SEQUENCE [LARGE SCALE GENOMIC DNA]</scope>
    <source>
        <strain evidence="2 3">A57</strain>
    </source>
</reference>